<dbReference type="InterPro" id="IPR052953">
    <property type="entry name" value="Ser-rich/MCO-related"/>
</dbReference>
<organism evidence="4 5">
    <name type="scientific">Pyrrhoderma noxium</name>
    <dbReference type="NCBI Taxonomy" id="2282107"/>
    <lineage>
        <taxon>Eukaryota</taxon>
        <taxon>Fungi</taxon>
        <taxon>Dikarya</taxon>
        <taxon>Basidiomycota</taxon>
        <taxon>Agaricomycotina</taxon>
        <taxon>Agaricomycetes</taxon>
        <taxon>Hymenochaetales</taxon>
        <taxon>Hymenochaetaceae</taxon>
        <taxon>Pyrrhoderma</taxon>
    </lineage>
</organism>
<dbReference type="STRING" id="2282107.A0A286UG51"/>
<dbReference type="Proteomes" id="UP000217199">
    <property type="component" value="Unassembled WGS sequence"/>
</dbReference>
<dbReference type="PANTHER" id="PTHR34883:SF15">
    <property type="entry name" value="EXTRACELLULAR SERINE-RICH PROTEIN"/>
    <property type="match status" value="1"/>
</dbReference>
<feature type="signal peptide" evidence="3">
    <location>
        <begin position="1"/>
        <end position="24"/>
    </location>
</feature>
<dbReference type="Gene3D" id="2.60.40.420">
    <property type="entry name" value="Cupredoxins - blue copper proteins"/>
    <property type="match status" value="1"/>
</dbReference>
<dbReference type="InParanoid" id="A0A286UG51"/>
<dbReference type="AlphaFoldDB" id="A0A286UG51"/>
<sequence>MGRHITLVFSVFCFLVILFNVAWAQNTVTVLVGNFYDPQLTAAREGDHVQFIFDASVHGVVQSSFEDPCSPIPNGFSSGFVHGYPDNSTNSSPTWTMTITNESMPIWFFCPALVPSFHCTMGVVGAINASPNEYASFSLAAKAITTSPTTAPTIALAGIGATALSSPTASLLSSSPGSTHPLSGPTSTADSTSADNTSKSSSSSKFDPVALGAGIGGAVGGCIIIALLFVIYRSNSTKEKTKMKTRRAYETAHSRDTDCDDEVPERLLVGTGAGTGTGKFGQGVMGSLKYAKPASDISTPDSGRMSTIGSVMDIHPHEHNRVVVPPPPTALGIQEVAQEVVTLLRSHPHLIRPEVAYDNNKTQMKGHGGLPRRLPEPPESIALPSSPGPPQYERI</sequence>
<gene>
    <name evidence="4" type="ORF">PNOK_0540900</name>
</gene>
<keyword evidence="3" id="KW-0732">Signal</keyword>
<dbReference type="PANTHER" id="PTHR34883">
    <property type="entry name" value="SERINE-RICH PROTEIN, PUTATIVE-RELATED-RELATED"/>
    <property type="match status" value="1"/>
</dbReference>
<keyword evidence="5" id="KW-1185">Reference proteome</keyword>
<keyword evidence="2" id="KW-0472">Membrane</keyword>
<reference evidence="4 5" key="1">
    <citation type="journal article" date="2017" name="Mol. Ecol.">
        <title>Comparative and population genomic landscape of Phellinus noxius: A hypervariable fungus causing root rot in trees.</title>
        <authorList>
            <person name="Chung C.L."/>
            <person name="Lee T.J."/>
            <person name="Akiba M."/>
            <person name="Lee H.H."/>
            <person name="Kuo T.H."/>
            <person name="Liu D."/>
            <person name="Ke H.M."/>
            <person name="Yokoi T."/>
            <person name="Roa M.B."/>
            <person name="Lu M.J."/>
            <person name="Chang Y.Y."/>
            <person name="Ann P.J."/>
            <person name="Tsai J.N."/>
            <person name="Chen C.Y."/>
            <person name="Tzean S.S."/>
            <person name="Ota Y."/>
            <person name="Hattori T."/>
            <person name="Sahashi N."/>
            <person name="Liou R.F."/>
            <person name="Kikuchi T."/>
            <person name="Tsai I.J."/>
        </authorList>
    </citation>
    <scope>NUCLEOTIDE SEQUENCE [LARGE SCALE GENOMIC DNA]</scope>
    <source>
        <strain evidence="4 5">FFPRI411160</strain>
    </source>
</reference>
<feature type="chain" id="PRO_5013568262" evidence="3">
    <location>
        <begin position="25"/>
        <end position="395"/>
    </location>
</feature>
<dbReference type="InterPro" id="IPR008972">
    <property type="entry name" value="Cupredoxin"/>
</dbReference>
<dbReference type="SUPFAM" id="SSF49503">
    <property type="entry name" value="Cupredoxins"/>
    <property type="match status" value="1"/>
</dbReference>
<evidence type="ECO:0000313" key="4">
    <source>
        <dbReference type="EMBL" id="PAV18567.1"/>
    </source>
</evidence>
<feature type="region of interest" description="Disordered" evidence="1">
    <location>
        <begin position="170"/>
        <end position="205"/>
    </location>
</feature>
<feature type="compositionally biased region" description="Pro residues" evidence="1">
    <location>
        <begin position="386"/>
        <end position="395"/>
    </location>
</feature>
<keyword evidence="2" id="KW-1133">Transmembrane helix</keyword>
<evidence type="ECO:0000313" key="5">
    <source>
        <dbReference type="Proteomes" id="UP000217199"/>
    </source>
</evidence>
<keyword evidence="2" id="KW-0812">Transmembrane</keyword>
<comment type="caution">
    <text evidence="4">The sequence shown here is derived from an EMBL/GenBank/DDBJ whole genome shotgun (WGS) entry which is preliminary data.</text>
</comment>
<dbReference type="OrthoDB" id="1921208at2759"/>
<evidence type="ECO:0000256" key="1">
    <source>
        <dbReference type="SAM" id="MobiDB-lite"/>
    </source>
</evidence>
<name>A0A286UG51_9AGAM</name>
<dbReference type="EMBL" id="NBII01000005">
    <property type="protein sequence ID" value="PAV18567.1"/>
    <property type="molecule type" value="Genomic_DNA"/>
</dbReference>
<feature type="transmembrane region" description="Helical" evidence="2">
    <location>
        <begin position="209"/>
        <end position="232"/>
    </location>
</feature>
<evidence type="ECO:0000256" key="3">
    <source>
        <dbReference type="SAM" id="SignalP"/>
    </source>
</evidence>
<feature type="region of interest" description="Disordered" evidence="1">
    <location>
        <begin position="360"/>
        <end position="395"/>
    </location>
</feature>
<evidence type="ECO:0000256" key="2">
    <source>
        <dbReference type="SAM" id="Phobius"/>
    </source>
</evidence>
<accession>A0A286UG51</accession>
<proteinExistence type="predicted"/>
<protein>
    <submittedName>
        <fullName evidence="4">Extracellular serine-rich</fullName>
    </submittedName>
</protein>